<gene>
    <name evidence="8" type="ORF">ZOD2009_03477</name>
</gene>
<keyword evidence="3 7" id="KW-0812">Transmembrane</keyword>
<feature type="compositionally biased region" description="Basic and acidic residues" evidence="6">
    <location>
        <begin position="249"/>
        <end position="267"/>
    </location>
</feature>
<feature type="transmembrane region" description="Helical" evidence="7">
    <location>
        <begin position="115"/>
        <end position="135"/>
    </location>
</feature>
<dbReference type="GO" id="GO:0005886">
    <property type="term" value="C:plasma membrane"/>
    <property type="evidence" value="ECO:0007669"/>
    <property type="project" value="UniProtKB-SubCell"/>
</dbReference>
<accession>E7QPM4</accession>
<feature type="transmembrane region" description="Helical" evidence="7">
    <location>
        <begin position="174"/>
        <end position="195"/>
    </location>
</feature>
<dbReference type="PATRIC" id="fig|797209.4.peg.680"/>
<keyword evidence="2" id="KW-1003">Cell membrane</keyword>
<dbReference type="eggNOG" id="arCOG04965">
    <property type="taxonomic scope" value="Archaea"/>
</dbReference>
<keyword evidence="5 7" id="KW-0472">Membrane</keyword>
<proteinExistence type="predicted"/>
<dbReference type="Proteomes" id="UP000003751">
    <property type="component" value="Unassembled WGS sequence"/>
</dbReference>
<comment type="subcellular location">
    <subcellularLocation>
        <location evidence="1">Cell membrane</location>
        <topology evidence="1">Multi-pass membrane protein</topology>
    </subcellularLocation>
</comment>
<feature type="region of interest" description="Disordered" evidence="6">
    <location>
        <begin position="324"/>
        <end position="347"/>
    </location>
</feature>
<reference evidence="8 9" key="1">
    <citation type="journal article" date="2014" name="ISME J.">
        <title>Trehalose/2-sulfotrehalose biosynthesis and glycine-betaine uptake are widely spread mechanisms for osmoadaptation in the Halobacteriales.</title>
        <authorList>
            <person name="Youssef N.H."/>
            <person name="Savage-Ashlock K.N."/>
            <person name="McCully A.L."/>
            <person name="Luedtke B."/>
            <person name="Shaw E.I."/>
            <person name="Hoff W.D."/>
            <person name="Elshahed M.S."/>
        </authorList>
    </citation>
    <scope>NUCLEOTIDE SEQUENCE [LARGE SCALE GENOMIC DNA]</scope>
    <source>
        <strain evidence="8 9">DX253</strain>
    </source>
</reference>
<dbReference type="PANTHER" id="PTHR30213:SF0">
    <property type="entry name" value="UPF0761 MEMBRANE PROTEIN YIHY"/>
    <property type="match status" value="1"/>
</dbReference>
<evidence type="ECO:0000256" key="6">
    <source>
        <dbReference type="SAM" id="MobiDB-lite"/>
    </source>
</evidence>
<feature type="region of interest" description="Disordered" evidence="6">
    <location>
        <begin position="249"/>
        <end position="301"/>
    </location>
</feature>
<dbReference type="AlphaFoldDB" id="E7QPM4"/>
<dbReference type="STRING" id="797209.GCA_000376445_03613"/>
<organism evidence="8 9">
    <name type="scientific">Haladaptatus paucihalophilus DX253</name>
    <dbReference type="NCBI Taxonomy" id="797209"/>
    <lineage>
        <taxon>Archaea</taxon>
        <taxon>Methanobacteriati</taxon>
        <taxon>Methanobacteriota</taxon>
        <taxon>Stenosarchaea group</taxon>
        <taxon>Halobacteria</taxon>
        <taxon>Halobacteriales</taxon>
        <taxon>Haladaptataceae</taxon>
        <taxon>Haladaptatus</taxon>
    </lineage>
</organism>
<feature type="transmembrane region" description="Helical" evidence="7">
    <location>
        <begin position="147"/>
        <end position="167"/>
    </location>
</feature>
<feature type="transmembrane region" description="Helical" evidence="7">
    <location>
        <begin position="13"/>
        <end position="36"/>
    </location>
</feature>
<sequence length="347" mass="37443">MHEENIKFMAGSIAYHSFVSLLPVLLLLTLIVSAVGSETLARRLIQDIGSYLPASANIFLQNAISGAPSPGDSLVVVLVLLWGTFRIFRALDAAFADIYDVERKTSFRDELEDGVVVLVALVLVVVTIGVTSATISTPQRLPFDEYLAEGVSILVLGIAFLPMYYVFPNIDVEIGEILPGVAIAAVGWQVLHSVFHMYAQVSAYNTSLYGTVGKILLVIVWLYVGSIVILFGAAVNAVLAGRTGDAAKSDRERDSAEVKPTERKGTVGDETVESGAGANKSGVNDTRANETVANGGEAVASGGIESEQEFREVLHRLTRQAREDGLSTNEIQRELRREMTKTRRSGE</sequence>
<dbReference type="PANTHER" id="PTHR30213">
    <property type="entry name" value="INNER MEMBRANE PROTEIN YHJD"/>
    <property type="match status" value="1"/>
</dbReference>
<evidence type="ECO:0000256" key="3">
    <source>
        <dbReference type="ARBA" id="ARBA00022692"/>
    </source>
</evidence>
<keyword evidence="4 7" id="KW-1133">Transmembrane helix</keyword>
<evidence type="ECO:0000256" key="1">
    <source>
        <dbReference type="ARBA" id="ARBA00004651"/>
    </source>
</evidence>
<evidence type="ECO:0000256" key="7">
    <source>
        <dbReference type="SAM" id="Phobius"/>
    </source>
</evidence>
<comment type="caution">
    <text evidence="8">The sequence shown here is derived from an EMBL/GenBank/DDBJ whole genome shotgun (WGS) entry which is preliminary data.</text>
</comment>
<evidence type="ECO:0000256" key="4">
    <source>
        <dbReference type="ARBA" id="ARBA00022989"/>
    </source>
</evidence>
<dbReference type="Pfam" id="PF03631">
    <property type="entry name" value="Virul_fac_BrkB"/>
    <property type="match status" value="1"/>
</dbReference>
<name>E7QPM4_HALPU</name>
<dbReference type="EMBL" id="AEMG01000003">
    <property type="protein sequence ID" value="EFW93440.1"/>
    <property type="molecule type" value="Genomic_DNA"/>
</dbReference>
<evidence type="ECO:0000313" key="9">
    <source>
        <dbReference type="Proteomes" id="UP000003751"/>
    </source>
</evidence>
<dbReference type="NCBIfam" id="TIGR00765">
    <property type="entry name" value="yihY_not_rbn"/>
    <property type="match status" value="1"/>
</dbReference>
<feature type="transmembrane region" description="Helical" evidence="7">
    <location>
        <begin position="73"/>
        <end position="95"/>
    </location>
</feature>
<evidence type="ECO:0000313" key="8">
    <source>
        <dbReference type="EMBL" id="EFW93440.1"/>
    </source>
</evidence>
<dbReference type="InterPro" id="IPR017039">
    <property type="entry name" value="Virul_fac_BrkB"/>
</dbReference>
<feature type="compositionally biased region" description="Polar residues" evidence="6">
    <location>
        <begin position="281"/>
        <end position="292"/>
    </location>
</feature>
<evidence type="ECO:0000256" key="5">
    <source>
        <dbReference type="ARBA" id="ARBA00023136"/>
    </source>
</evidence>
<feature type="transmembrane region" description="Helical" evidence="7">
    <location>
        <begin position="215"/>
        <end position="239"/>
    </location>
</feature>
<evidence type="ECO:0000256" key="2">
    <source>
        <dbReference type="ARBA" id="ARBA00022475"/>
    </source>
</evidence>
<protein>
    <submittedName>
        <fullName evidence="8">Ribonuclease BN</fullName>
    </submittedName>
</protein>